<comment type="similarity">
    <text evidence="1">Belongs to the ABC transporter superfamily.</text>
</comment>
<dbReference type="GO" id="GO:0005524">
    <property type="term" value="F:ATP binding"/>
    <property type="evidence" value="ECO:0007669"/>
    <property type="project" value="UniProtKB-KW"/>
</dbReference>
<dbReference type="EMBL" id="PUEC01000003">
    <property type="protein sequence ID" value="PWB03986.1"/>
    <property type="molecule type" value="Genomic_DNA"/>
</dbReference>
<dbReference type="SMART" id="SM00382">
    <property type="entry name" value="AAA"/>
    <property type="match status" value="1"/>
</dbReference>
<dbReference type="Pfam" id="PF13732">
    <property type="entry name" value="DrrA1-3_C"/>
    <property type="match status" value="1"/>
</dbReference>
<keyword evidence="2" id="KW-0813">Transport</keyword>
<feature type="domain" description="ABC transporter" evidence="6">
    <location>
        <begin position="4"/>
        <end position="231"/>
    </location>
</feature>
<dbReference type="Proteomes" id="UP000244905">
    <property type="component" value="Unassembled WGS sequence"/>
</dbReference>
<sequence length="311" mass="35232">MDILQVENVSKSYSSHRALDNVSLSVPEGQVYGLLGPNGAGKTTLIRIINHITAPDSGRVLLDGHQLTEADVCHIGYLPEERGLYKKMKVGEQALFFARLKGLPKHEATRSLREWFERFDILDWWDKKVEELSKGMAQKIQFIITVLHRPKLLIFDEPFSGFDPINAELLKNEILRLKEEGATVIFSTHNMASVEEICDNITLINKSRNILSGNVEEIRRKYFGNRYDLLYEGDDRSLMEALQSVGNEFEVTAADQLQGRRRLTFHLKEGVGLRDAIAIANDSVRLAGISESIASMNDIFIRAVREDESCR</sequence>
<comment type="caution">
    <text evidence="7">The sequence shown here is derived from an EMBL/GenBank/DDBJ whole genome shotgun (WGS) entry which is preliminary data.</text>
</comment>
<dbReference type="PANTHER" id="PTHR42711:SF5">
    <property type="entry name" value="ABC TRANSPORTER ATP-BINDING PROTEIN NATA"/>
    <property type="match status" value="1"/>
</dbReference>
<dbReference type="InterPro" id="IPR017871">
    <property type="entry name" value="ABC_transporter-like_CS"/>
</dbReference>
<organism evidence="7 8">
    <name type="scientific">Duncaniella muris</name>
    <dbReference type="NCBI Taxonomy" id="2094150"/>
    <lineage>
        <taxon>Bacteria</taxon>
        <taxon>Pseudomonadati</taxon>
        <taxon>Bacteroidota</taxon>
        <taxon>Bacteroidia</taxon>
        <taxon>Bacteroidales</taxon>
        <taxon>Muribaculaceae</taxon>
        <taxon>Duncaniella</taxon>
    </lineage>
</organism>
<dbReference type="PANTHER" id="PTHR42711">
    <property type="entry name" value="ABC TRANSPORTER ATP-BINDING PROTEIN"/>
    <property type="match status" value="1"/>
</dbReference>
<evidence type="ECO:0000313" key="7">
    <source>
        <dbReference type="EMBL" id="PWB03986.1"/>
    </source>
</evidence>
<dbReference type="PROSITE" id="PS50893">
    <property type="entry name" value="ABC_TRANSPORTER_2"/>
    <property type="match status" value="1"/>
</dbReference>
<reference evidence="8" key="1">
    <citation type="submission" date="2018-02" db="EMBL/GenBank/DDBJ databases">
        <authorList>
            <person name="Clavel T."/>
            <person name="Strowig T."/>
        </authorList>
    </citation>
    <scope>NUCLEOTIDE SEQUENCE [LARGE SCALE GENOMIC DNA]</scope>
    <source>
        <strain evidence="8">DSM 103720</strain>
    </source>
</reference>
<name>A0A2V1ITR0_9BACT</name>
<accession>A0A2V1ITR0</accession>
<keyword evidence="4" id="KW-0547">Nucleotide-binding</keyword>
<dbReference type="PROSITE" id="PS00211">
    <property type="entry name" value="ABC_TRANSPORTER_1"/>
    <property type="match status" value="1"/>
</dbReference>
<evidence type="ECO:0000256" key="5">
    <source>
        <dbReference type="ARBA" id="ARBA00022840"/>
    </source>
</evidence>
<dbReference type="Gene3D" id="3.40.50.300">
    <property type="entry name" value="P-loop containing nucleotide triphosphate hydrolases"/>
    <property type="match status" value="1"/>
</dbReference>
<protein>
    <submittedName>
        <fullName evidence="7">DUF4162 domain-containing protein</fullName>
    </submittedName>
</protein>
<evidence type="ECO:0000256" key="2">
    <source>
        <dbReference type="ARBA" id="ARBA00022448"/>
    </source>
</evidence>
<dbReference type="GeneID" id="82525174"/>
<dbReference type="AlphaFoldDB" id="A0A2V1ITR0"/>
<gene>
    <name evidence="7" type="ORF">C5O23_02270</name>
</gene>
<keyword evidence="8" id="KW-1185">Reference proteome</keyword>
<dbReference type="Pfam" id="PF00005">
    <property type="entry name" value="ABC_tran"/>
    <property type="match status" value="1"/>
</dbReference>
<dbReference type="GO" id="GO:0016887">
    <property type="term" value="F:ATP hydrolysis activity"/>
    <property type="evidence" value="ECO:0007669"/>
    <property type="project" value="InterPro"/>
</dbReference>
<evidence type="ECO:0000313" key="8">
    <source>
        <dbReference type="Proteomes" id="UP000244905"/>
    </source>
</evidence>
<evidence type="ECO:0000256" key="3">
    <source>
        <dbReference type="ARBA" id="ARBA00022458"/>
    </source>
</evidence>
<dbReference type="InterPro" id="IPR003593">
    <property type="entry name" value="AAA+_ATPase"/>
</dbReference>
<evidence type="ECO:0000256" key="4">
    <source>
        <dbReference type="ARBA" id="ARBA00022741"/>
    </source>
</evidence>
<dbReference type="InterPro" id="IPR003439">
    <property type="entry name" value="ABC_transporter-like_ATP-bd"/>
</dbReference>
<evidence type="ECO:0000256" key="1">
    <source>
        <dbReference type="ARBA" id="ARBA00005417"/>
    </source>
</evidence>
<keyword evidence="5" id="KW-0067">ATP-binding</keyword>
<dbReference type="InterPro" id="IPR027417">
    <property type="entry name" value="P-loop_NTPase"/>
</dbReference>
<dbReference type="InterPro" id="IPR050763">
    <property type="entry name" value="ABC_transporter_ATP-binding"/>
</dbReference>
<dbReference type="RefSeq" id="WP_107031330.1">
    <property type="nucleotide sequence ID" value="NZ_CAJSYL010000025.1"/>
</dbReference>
<evidence type="ECO:0000259" key="6">
    <source>
        <dbReference type="PROSITE" id="PS50893"/>
    </source>
</evidence>
<dbReference type="SUPFAM" id="SSF52540">
    <property type="entry name" value="P-loop containing nucleoside triphosphate hydrolases"/>
    <property type="match status" value="1"/>
</dbReference>
<dbReference type="InterPro" id="IPR025302">
    <property type="entry name" value="DrrA1/2-like_C"/>
</dbReference>
<dbReference type="CDD" id="cd03269">
    <property type="entry name" value="ABC_putative_ATPase"/>
    <property type="match status" value="1"/>
</dbReference>
<keyword evidence="3" id="KW-0536">Nodulation</keyword>
<proteinExistence type="inferred from homology"/>